<dbReference type="PANTHER" id="PTHR23177:SF64">
    <property type="entry name" value="RHO GTPASE-ACTIVATING PROTEIN 1"/>
    <property type="match status" value="1"/>
</dbReference>
<dbReference type="AlphaFoldDB" id="A0A427BAX6"/>
<reference evidence="3 4" key="1">
    <citation type="journal article" date="2014" name="Agronomy (Basel)">
        <title>A Draft Genome Sequence for Ensete ventricosum, the Drought-Tolerant Tree Against Hunger.</title>
        <authorList>
            <person name="Harrison J."/>
            <person name="Moore K.A."/>
            <person name="Paszkiewicz K."/>
            <person name="Jones T."/>
            <person name="Grant M."/>
            <person name="Ambacheew D."/>
            <person name="Muzemil S."/>
            <person name="Studholme D.J."/>
        </authorList>
    </citation>
    <scope>NUCLEOTIDE SEQUENCE [LARGE SCALE GENOMIC DNA]</scope>
</reference>
<feature type="domain" description="CRIB" evidence="2">
    <location>
        <begin position="3"/>
        <end position="16"/>
    </location>
</feature>
<evidence type="ECO:0000313" key="3">
    <source>
        <dbReference type="EMBL" id="RRT85526.1"/>
    </source>
</evidence>
<evidence type="ECO:0000313" key="4">
    <source>
        <dbReference type="Proteomes" id="UP000287651"/>
    </source>
</evidence>
<dbReference type="InterPro" id="IPR036936">
    <property type="entry name" value="CRIB_dom_sf"/>
</dbReference>
<dbReference type="InterPro" id="IPR044785">
    <property type="entry name" value="RopGAP1-5"/>
</dbReference>
<comment type="caution">
    <text evidence="3">The sequence shown here is derived from an EMBL/GenBank/DDBJ whole genome shotgun (WGS) entry which is preliminary data.</text>
</comment>
<evidence type="ECO:0000259" key="2">
    <source>
        <dbReference type="PROSITE" id="PS50108"/>
    </source>
</evidence>
<protein>
    <recommendedName>
        <fullName evidence="2">CRIB domain-containing protein</fullName>
    </recommendedName>
</protein>
<dbReference type="SMART" id="SM00285">
    <property type="entry name" value="PBD"/>
    <property type="match status" value="1"/>
</dbReference>
<dbReference type="PANTHER" id="PTHR23177">
    <property type="entry name" value="MKIAA1688 PROTEIN"/>
    <property type="match status" value="1"/>
</dbReference>
<name>A0A427BAX6_ENSVE</name>
<dbReference type="Proteomes" id="UP000287651">
    <property type="component" value="Unassembled WGS sequence"/>
</dbReference>
<dbReference type="Gene3D" id="3.90.810.10">
    <property type="entry name" value="CRIB domain"/>
    <property type="match status" value="1"/>
</dbReference>
<organism evidence="3 4">
    <name type="scientific">Ensete ventricosum</name>
    <name type="common">Abyssinian banana</name>
    <name type="synonym">Musa ensete</name>
    <dbReference type="NCBI Taxonomy" id="4639"/>
    <lineage>
        <taxon>Eukaryota</taxon>
        <taxon>Viridiplantae</taxon>
        <taxon>Streptophyta</taxon>
        <taxon>Embryophyta</taxon>
        <taxon>Tracheophyta</taxon>
        <taxon>Spermatophyta</taxon>
        <taxon>Magnoliopsida</taxon>
        <taxon>Liliopsida</taxon>
        <taxon>Zingiberales</taxon>
        <taxon>Musaceae</taxon>
        <taxon>Ensete</taxon>
    </lineage>
</organism>
<dbReference type="CDD" id="cd00132">
    <property type="entry name" value="CRIB"/>
    <property type="match status" value="1"/>
</dbReference>
<dbReference type="InterPro" id="IPR000095">
    <property type="entry name" value="CRIB_dom"/>
</dbReference>
<proteinExistence type="predicted"/>
<dbReference type="EMBL" id="AMZH03000102">
    <property type="protein sequence ID" value="RRT85526.1"/>
    <property type="molecule type" value="Genomic_DNA"/>
</dbReference>
<dbReference type="Pfam" id="PF00786">
    <property type="entry name" value="PBD"/>
    <property type="match status" value="1"/>
</dbReference>
<dbReference type="PROSITE" id="PS50108">
    <property type="entry name" value="CRIB"/>
    <property type="match status" value="1"/>
</dbReference>
<dbReference type="GO" id="GO:0005096">
    <property type="term" value="F:GTPase activator activity"/>
    <property type="evidence" value="ECO:0007669"/>
    <property type="project" value="UniProtKB-KW"/>
</dbReference>
<keyword evidence="1" id="KW-0343">GTPase activation</keyword>
<gene>
    <name evidence="3" type="ORF">B296_00009552</name>
</gene>
<accession>A0A427BAX6</accession>
<evidence type="ECO:0000256" key="1">
    <source>
        <dbReference type="ARBA" id="ARBA00022468"/>
    </source>
</evidence>
<sequence>MEIGWPTDVRHVAHVTFDRFHGFLGLPVELEPEVPRRAPSARSSHFFSSSLSETSLLICC</sequence>